<gene>
    <name evidence="8" type="ORF">H0921_13155</name>
</gene>
<keyword evidence="9" id="KW-1185">Reference proteome</keyword>
<dbReference type="Pfam" id="PF00482">
    <property type="entry name" value="T2SSF"/>
    <property type="match status" value="1"/>
</dbReference>
<dbReference type="PANTHER" id="PTHR35007">
    <property type="entry name" value="INTEGRAL MEMBRANE PROTEIN-RELATED"/>
    <property type="match status" value="1"/>
</dbReference>
<comment type="caution">
    <text evidence="8">The sequence shown here is derived from an EMBL/GenBank/DDBJ whole genome shotgun (WGS) entry which is preliminary data.</text>
</comment>
<dbReference type="PANTHER" id="PTHR35007:SF1">
    <property type="entry name" value="PILUS ASSEMBLY PROTEIN"/>
    <property type="match status" value="1"/>
</dbReference>
<dbReference type="GO" id="GO:0005886">
    <property type="term" value="C:plasma membrane"/>
    <property type="evidence" value="ECO:0007669"/>
    <property type="project" value="UniProtKB-SubCell"/>
</dbReference>
<evidence type="ECO:0000313" key="8">
    <source>
        <dbReference type="EMBL" id="MBA2227104.1"/>
    </source>
</evidence>
<evidence type="ECO:0000259" key="7">
    <source>
        <dbReference type="Pfam" id="PF00482"/>
    </source>
</evidence>
<organism evidence="8 9">
    <name type="scientific">Thermogemmata fonticola</name>
    <dbReference type="NCBI Taxonomy" id="2755323"/>
    <lineage>
        <taxon>Bacteria</taxon>
        <taxon>Pseudomonadati</taxon>
        <taxon>Planctomycetota</taxon>
        <taxon>Planctomycetia</taxon>
        <taxon>Gemmatales</taxon>
        <taxon>Gemmataceae</taxon>
        <taxon>Thermogemmata</taxon>
    </lineage>
</organism>
<feature type="transmembrane region" description="Helical" evidence="6">
    <location>
        <begin position="6"/>
        <end position="26"/>
    </location>
</feature>
<keyword evidence="4 6" id="KW-1133">Transmembrane helix</keyword>
<feature type="transmembrane region" description="Helical" evidence="6">
    <location>
        <begin position="84"/>
        <end position="104"/>
    </location>
</feature>
<reference evidence="8 9" key="1">
    <citation type="submission" date="2020-07" db="EMBL/GenBank/DDBJ databases">
        <title>Thermogemmata thermophila gen. nov., sp. nov., a novel moderate thermophilic planctomycete from a Kamchatka hot spring.</title>
        <authorList>
            <person name="Elcheninov A.G."/>
            <person name="Podosokorskaya O.A."/>
            <person name="Kovaleva O.L."/>
            <person name="Novikov A."/>
            <person name="Bonch-Osmolovskaya E.A."/>
            <person name="Toshchakov S.V."/>
            <person name="Kublanov I.V."/>
        </authorList>
    </citation>
    <scope>NUCLEOTIDE SEQUENCE [LARGE SCALE GENOMIC DNA]</scope>
    <source>
        <strain evidence="8 9">2918</strain>
    </source>
</reference>
<evidence type="ECO:0000313" key="9">
    <source>
        <dbReference type="Proteomes" id="UP000542342"/>
    </source>
</evidence>
<accession>A0A7V8VFJ7</accession>
<comment type="subcellular location">
    <subcellularLocation>
        <location evidence="1">Cell membrane</location>
        <topology evidence="1">Multi-pass membrane protein</topology>
    </subcellularLocation>
</comment>
<dbReference type="Proteomes" id="UP000542342">
    <property type="component" value="Unassembled WGS sequence"/>
</dbReference>
<dbReference type="EMBL" id="JACEFB010000010">
    <property type="protein sequence ID" value="MBA2227104.1"/>
    <property type="molecule type" value="Genomic_DNA"/>
</dbReference>
<protein>
    <submittedName>
        <fullName evidence="8">Type II secretion system F family protein</fullName>
    </submittedName>
</protein>
<sequence>MESLGPLGLFGIGITVLCLLAAILVVSRSLAERRRLAERRLTSPPDSGVGLTKIAPEPEPDLRTRFDTWFETAVRHSGLDASPLGVLAVMIFLATLFGGGVWLWKENLGLTVLGILLGLGIPLGVVAIASRRYRRQLQDQLPDAFRMIAGSVRAGLPIEEAIRFYAEQGTPPLADELKHTVGLMKLGLSPTAALQSTARRIRLMDFDLLVSTVGLYTQTGGNLVLLLERLADSVRDRNQYRGQFLAATAQGRIVAIAIGLAAPLLLLAYVLAEPEYVQSFMQSPGGWSIILMCAIMQAIGIVWLLQILKVDY</sequence>
<evidence type="ECO:0000256" key="2">
    <source>
        <dbReference type="ARBA" id="ARBA00022475"/>
    </source>
</evidence>
<keyword evidence="5 6" id="KW-0472">Membrane</keyword>
<dbReference type="InterPro" id="IPR018076">
    <property type="entry name" value="T2SS_GspF_dom"/>
</dbReference>
<feature type="transmembrane region" description="Helical" evidence="6">
    <location>
        <begin position="110"/>
        <end position="129"/>
    </location>
</feature>
<feature type="domain" description="Type II secretion system protein GspF" evidence="7">
    <location>
        <begin position="145"/>
        <end position="270"/>
    </location>
</feature>
<proteinExistence type="predicted"/>
<keyword evidence="2" id="KW-1003">Cell membrane</keyword>
<evidence type="ECO:0000256" key="4">
    <source>
        <dbReference type="ARBA" id="ARBA00022989"/>
    </source>
</evidence>
<dbReference type="Gene3D" id="1.20.81.30">
    <property type="entry name" value="Type II secretion system (T2SS), domain F"/>
    <property type="match status" value="1"/>
</dbReference>
<feature type="transmembrane region" description="Helical" evidence="6">
    <location>
        <begin position="253"/>
        <end position="272"/>
    </location>
</feature>
<feature type="transmembrane region" description="Helical" evidence="6">
    <location>
        <begin position="284"/>
        <end position="305"/>
    </location>
</feature>
<keyword evidence="3 6" id="KW-0812">Transmembrane</keyword>
<name>A0A7V8VFJ7_9BACT</name>
<evidence type="ECO:0000256" key="1">
    <source>
        <dbReference type="ARBA" id="ARBA00004651"/>
    </source>
</evidence>
<dbReference type="AlphaFoldDB" id="A0A7V8VFJ7"/>
<dbReference type="InterPro" id="IPR042094">
    <property type="entry name" value="T2SS_GspF_sf"/>
</dbReference>
<evidence type="ECO:0000256" key="5">
    <source>
        <dbReference type="ARBA" id="ARBA00023136"/>
    </source>
</evidence>
<evidence type="ECO:0000256" key="3">
    <source>
        <dbReference type="ARBA" id="ARBA00022692"/>
    </source>
</evidence>
<dbReference type="RefSeq" id="WP_194538874.1">
    <property type="nucleotide sequence ID" value="NZ_JACEFB010000010.1"/>
</dbReference>
<evidence type="ECO:0000256" key="6">
    <source>
        <dbReference type="SAM" id="Phobius"/>
    </source>
</evidence>